<protein>
    <submittedName>
        <fullName evidence="3">Cell division protein DivIC</fullName>
    </submittedName>
</protein>
<organism evidence="3 4">
    <name type="scientific">Bacillus rhizoplanae</name>
    <dbReference type="NCBI Taxonomy" id="2880966"/>
    <lineage>
        <taxon>Bacteria</taxon>
        <taxon>Bacillati</taxon>
        <taxon>Bacillota</taxon>
        <taxon>Bacilli</taxon>
        <taxon>Bacillales</taxon>
        <taxon>Bacillaceae</taxon>
        <taxon>Bacillus</taxon>
    </lineage>
</organism>
<sequence>MRELRQRYVSGQNPISAKEHIIQSNESKKRLYRRLALFFVFAFVIIVSVSVTFYKQNSAINAKEAKVKELKKEMDTLTTKEKKLKDEVQKLHDEDYVLEIARRDYYFSKPEEIIFPISK</sequence>
<dbReference type="RefSeq" id="WP_230576375.1">
    <property type="nucleotide sequence ID" value="NZ_CAKJTI010000027.1"/>
</dbReference>
<keyword evidence="2" id="KW-0812">Transmembrane</keyword>
<proteinExistence type="predicted"/>
<gene>
    <name evidence="3" type="primary">divIC</name>
    <name evidence="3" type="ORF">BACCIP111899_03643</name>
</gene>
<keyword evidence="4" id="KW-1185">Reference proteome</keyword>
<evidence type="ECO:0000313" key="4">
    <source>
        <dbReference type="Proteomes" id="UP000789423"/>
    </source>
</evidence>
<name>A0ABM8YFF4_9BACI</name>
<reference evidence="3 4" key="1">
    <citation type="submission" date="2021-10" db="EMBL/GenBank/DDBJ databases">
        <authorList>
            <person name="Criscuolo A."/>
        </authorList>
    </citation>
    <scope>NUCLEOTIDE SEQUENCE [LARGE SCALE GENOMIC DNA]</scope>
    <source>
        <strain evidence="4">CIP 111899</strain>
    </source>
</reference>
<dbReference type="EMBL" id="CAKJTI010000027">
    <property type="protein sequence ID" value="CAG9614415.1"/>
    <property type="molecule type" value="Genomic_DNA"/>
</dbReference>
<keyword evidence="1" id="KW-0175">Coiled coil</keyword>
<keyword evidence="3" id="KW-0131">Cell cycle</keyword>
<dbReference type="GO" id="GO:0051301">
    <property type="term" value="P:cell division"/>
    <property type="evidence" value="ECO:0007669"/>
    <property type="project" value="UniProtKB-KW"/>
</dbReference>
<dbReference type="PANTHER" id="PTHR40027:SF1">
    <property type="entry name" value="CELL DIVISION PROTEIN DIVIC"/>
    <property type="match status" value="1"/>
</dbReference>
<evidence type="ECO:0000256" key="1">
    <source>
        <dbReference type="SAM" id="Coils"/>
    </source>
</evidence>
<feature type="transmembrane region" description="Helical" evidence="2">
    <location>
        <begin position="35"/>
        <end position="54"/>
    </location>
</feature>
<comment type="caution">
    <text evidence="3">The sequence shown here is derived from an EMBL/GenBank/DDBJ whole genome shotgun (WGS) entry which is preliminary data.</text>
</comment>
<keyword evidence="3" id="KW-0132">Cell division</keyword>
<keyword evidence="2" id="KW-0472">Membrane</keyword>
<evidence type="ECO:0000256" key="2">
    <source>
        <dbReference type="SAM" id="Phobius"/>
    </source>
</evidence>
<keyword evidence="2" id="KW-1133">Transmembrane helix</keyword>
<feature type="coiled-coil region" evidence="1">
    <location>
        <begin position="60"/>
        <end position="94"/>
    </location>
</feature>
<dbReference type="Proteomes" id="UP000789423">
    <property type="component" value="Unassembled WGS sequence"/>
</dbReference>
<dbReference type="InterPro" id="IPR007060">
    <property type="entry name" value="FtsL/DivIC"/>
</dbReference>
<dbReference type="InterPro" id="IPR039076">
    <property type="entry name" value="DivIC"/>
</dbReference>
<dbReference type="PANTHER" id="PTHR40027">
    <property type="entry name" value="CELL DIVISION PROTEIN DIVIC"/>
    <property type="match status" value="1"/>
</dbReference>
<dbReference type="Pfam" id="PF04977">
    <property type="entry name" value="DivIC"/>
    <property type="match status" value="1"/>
</dbReference>
<evidence type="ECO:0000313" key="3">
    <source>
        <dbReference type="EMBL" id="CAG9614415.1"/>
    </source>
</evidence>
<accession>A0ABM8YFF4</accession>